<feature type="transmembrane region" description="Helical" evidence="2">
    <location>
        <begin position="326"/>
        <end position="345"/>
    </location>
</feature>
<keyword evidence="1" id="KW-0813">Transport</keyword>
<accession>A0A0U5EYB5</accession>
<dbReference type="GO" id="GO:0016020">
    <property type="term" value="C:membrane"/>
    <property type="evidence" value="ECO:0007669"/>
    <property type="project" value="InterPro"/>
</dbReference>
<dbReference type="PRINTS" id="PR01165">
    <property type="entry name" value="CYCOXIDASEI"/>
</dbReference>
<organism evidence="4 5">
    <name type="scientific">Acetobacter senegalensis</name>
    <dbReference type="NCBI Taxonomy" id="446692"/>
    <lineage>
        <taxon>Bacteria</taxon>
        <taxon>Pseudomonadati</taxon>
        <taxon>Pseudomonadota</taxon>
        <taxon>Alphaproteobacteria</taxon>
        <taxon>Acetobacterales</taxon>
        <taxon>Acetobacteraceae</taxon>
        <taxon>Acetobacter</taxon>
    </lineage>
</organism>
<evidence type="ECO:0000259" key="3">
    <source>
        <dbReference type="PROSITE" id="PS50855"/>
    </source>
</evidence>
<evidence type="ECO:0000313" key="5">
    <source>
        <dbReference type="Proteomes" id="UP000056109"/>
    </source>
</evidence>
<feature type="domain" description="Cytochrome oxidase subunit I profile" evidence="3">
    <location>
        <begin position="16"/>
        <end position="323"/>
    </location>
</feature>
<keyword evidence="5" id="KW-1185">Reference proteome</keyword>
<dbReference type="GO" id="GO:0016491">
    <property type="term" value="F:oxidoreductase activity"/>
    <property type="evidence" value="ECO:0007669"/>
    <property type="project" value="UniProtKB-KW"/>
</dbReference>
<dbReference type="Proteomes" id="UP000056109">
    <property type="component" value="Chromosome I"/>
</dbReference>
<feature type="transmembrane region" description="Helical" evidence="2">
    <location>
        <begin position="268"/>
        <end position="290"/>
    </location>
</feature>
<feature type="transmembrane region" description="Helical" evidence="2">
    <location>
        <begin position="383"/>
        <end position="404"/>
    </location>
</feature>
<evidence type="ECO:0000313" key="4">
    <source>
        <dbReference type="EMBL" id="CEF42292.1"/>
    </source>
</evidence>
<keyword evidence="2" id="KW-0472">Membrane</keyword>
<feature type="transmembrane region" description="Helical" evidence="2">
    <location>
        <begin position="200"/>
        <end position="218"/>
    </location>
</feature>
<dbReference type="EMBL" id="LN606600">
    <property type="protein sequence ID" value="CEF42292.1"/>
    <property type="molecule type" value="Genomic_DNA"/>
</dbReference>
<dbReference type="GO" id="GO:0020037">
    <property type="term" value="F:heme binding"/>
    <property type="evidence" value="ECO:0007669"/>
    <property type="project" value="InterPro"/>
</dbReference>
<feature type="transmembrane region" description="Helical" evidence="2">
    <location>
        <begin position="101"/>
        <end position="120"/>
    </location>
</feature>
<dbReference type="InterPro" id="IPR023616">
    <property type="entry name" value="Cyt_c_oxase-like_su1_dom"/>
</dbReference>
<feature type="transmembrane region" description="Helical" evidence="2">
    <location>
        <begin position="357"/>
        <end position="377"/>
    </location>
</feature>
<feature type="transmembrane region" description="Helical" evidence="2">
    <location>
        <begin position="302"/>
        <end position="320"/>
    </location>
</feature>
<dbReference type="GO" id="GO:0004129">
    <property type="term" value="F:cytochrome-c oxidase activity"/>
    <property type="evidence" value="ECO:0007669"/>
    <property type="project" value="InterPro"/>
</dbReference>
<dbReference type="SUPFAM" id="SSF81442">
    <property type="entry name" value="Cytochrome c oxidase subunit I-like"/>
    <property type="match status" value="1"/>
</dbReference>
<dbReference type="Gene3D" id="1.20.210.10">
    <property type="entry name" value="Cytochrome c oxidase-like, subunit I domain"/>
    <property type="match status" value="1"/>
</dbReference>
<dbReference type="KEGG" id="asz:ASN_3043"/>
<keyword evidence="2" id="KW-1133">Transmembrane helix</keyword>
<feature type="transmembrane region" description="Helical" evidence="2">
    <location>
        <begin position="126"/>
        <end position="146"/>
    </location>
</feature>
<feature type="transmembrane region" description="Helical" evidence="2">
    <location>
        <begin position="167"/>
        <end position="188"/>
    </location>
</feature>
<keyword evidence="1" id="KW-0249">Electron transport</keyword>
<gene>
    <name evidence="4" type="primary">ctaD</name>
    <name evidence="4" type="ORF">ASN_3043</name>
</gene>
<dbReference type="InterPro" id="IPR036927">
    <property type="entry name" value="Cyt_c_oxase-like_su1_sf"/>
</dbReference>
<name>A0A0U5EYB5_9PROT</name>
<evidence type="ECO:0000256" key="2">
    <source>
        <dbReference type="SAM" id="Phobius"/>
    </source>
</evidence>
<dbReference type="InterPro" id="IPR000883">
    <property type="entry name" value="Cyt_C_Oxase_1"/>
</dbReference>
<feature type="transmembrane region" description="Helical" evidence="2">
    <location>
        <begin position="67"/>
        <end position="89"/>
    </location>
</feature>
<keyword evidence="4" id="KW-0560">Oxidoreductase</keyword>
<keyword evidence="1" id="KW-0679">Respiratory chain</keyword>
<protein>
    <submittedName>
        <fullName evidence="4">Cytochrome c oxidase subunit I</fullName>
        <ecNumber evidence="4">1.9.3.1</ecNumber>
    </submittedName>
</protein>
<sequence>MASACAEQSQNKESSMVRRTASVDGVGAGYLLVAALAGLLGGGVSAVQQLGMVPQTGLLAGIEQAHVALMLLFVVVPALVCGFGTLWLPRALKREGTVLPGLNKLSLACVSAAGVLMVASPWQTGATLLWCAGTLLAVMVVLATIFDSRADGAARAPFSPFVWGEMLASSVLLMTVPVLAAVMSYHILNGVAFTPSVLDGFAEPIMLVTLLAGFGIVFETGATVARFSPLPVAGVMSASAAAGSILWVKSVFAHGLVGAATVASLLSAQTLVLSAATLASVLLAALWMAGTWRASMTVKIPMLWGLGFLAVVSTGWISQFMQGDGLHSALQVGTLYAVFCGLYLWRGEGCNRWYPTPLAAVQFGLMAAGTALAIPTLPPVCQMWSGGLLGASVLCFLLTMGLSFTQNRPMAESAEGNEVAFDAAETMVHS</sequence>
<reference evidence="5" key="1">
    <citation type="submission" date="2014-09" db="EMBL/GenBank/DDBJ databases">
        <authorList>
            <person name="Illeghems K.G."/>
        </authorList>
    </citation>
    <scope>NUCLEOTIDE SEQUENCE [LARGE SCALE GENOMIC DNA]</scope>
    <source>
        <strain evidence="5">108B</strain>
    </source>
</reference>
<dbReference type="GO" id="GO:0009060">
    <property type="term" value="P:aerobic respiration"/>
    <property type="evidence" value="ECO:0007669"/>
    <property type="project" value="InterPro"/>
</dbReference>
<dbReference type="PROSITE" id="PS50855">
    <property type="entry name" value="COX1"/>
    <property type="match status" value="1"/>
</dbReference>
<dbReference type="PATRIC" id="fig|446692.3.peg.3208"/>
<keyword evidence="2" id="KW-0812">Transmembrane</keyword>
<feature type="transmembrane region" description="Helical" evidence="2">
    <location>
        <begin position="230"/>
        <end position="248"/>
    </location>
</feature>
<evidence type="ECO:0000256" key="1">
    <source>
        <dbReference type="ARBA" id="ARBA00022660"/>
    </source>
</evidence>
<feature type="transmembrane region" description="Helical" evidence="2">
    <location>
        <begin position="21"/>
        <end position="47"/>
    </location>
</feature>
<proteinExistence type="predicted"/>
<dbReference type="AlphaFoldDB" id="A0A0U5EYB5"/>
<dbReference type="EC" id="1.9.3.1" evidence="4"/>